<sequence length="458" mass="48560">MTRTVLVANRGEIALRVLRTCRELGLRTVAVYSTADADSAAVHYADLAVCIGPGPARLSYNHIPSVIEAARMTGADTIHPGYGFLSENADFAEVCAAEGLTFVGPPAAVLARLGDKAVARALMAEAGLPLLPGSVTAIDDVDEAFALAEDIGYPVIIKAAAGGGGRGMTVVRDGADFRDDYRRTRAGAQAVFGDGRVYVERYLDSARHVEIQLLCDAHGAGVHLGARDCSVQRRHQKLVEETPAPGLDGATVAAMGEAAVRGALAAGYVGAGTVEFLVDAEGNFSFMEVNCRLQVEHPVTELVTGLDLVAEQLRVAAGEPLGFTQDDVTPRGAALECRINAEDPDRDFAPAPALITRCVLPGGPFVRVDSHVSSGYRIPPDYDSLLAKIVVWAPDRAGALARMDRALAELELTGDRLVTTADFLRTVLAEPEFVAGHHDTALLDRMRRRSSEPERSTA</sequence>
<evidence type="ECO:0000259" key="6">
    <source>
        <dbReference type="PROSITE" id="PS50975"/>
    </source>
</evidence>
<dbReference type="InterPro" id="IPR011761">
    <property type="entry name" value="ATP-grasp"/>
</dbReference>
<feature type="domain" description="ATP-grasp" evidence="6">
    <location>
        <begin position="120"/>
        <end position="317"/>
    </location>
</feature>
<dbReference type="NCBIfam" id="NF006367">
    <property type="entry name" value="PRK08591.1"/>
    <property type="match status" value="1"/>
</dbReference>
<dbReference type="PANTHER" id="PTHR48095:SF2">
    <property type="entry name" value="BIOTIN CARBOXYLASE, CHLOROPLASTIC"/>
    <property type="match status" value="1"/>
</dbReference>
<dbReference type="EMBL" id="JADQDK010000001">
    <property type="protein sequence ID" value="MBW0133851.1"/>
    <property type="molecule type" value="Genomic_DNA"/>
</dbReference>
<dbReference type="InterPro" id="IPR051602">
    <property type="entry name" value="ACC_Biotin_Carboxylase"/>
</dbReference>
<keyword evidence="4 5" id="KW-0067">ATP-binding</keyword>
<name>A0ABS6UNM6_9PSEU</name>
<dbReference type="InterPro" id="IPR005479">
    <property type="entry name" value="CPAse_ATP-bd"/>
</dbReference>
<evidence type="ECO:0000256" key="3">
    <source>
        <dbReference type="ARBA" id="ARBA00022741"/>
    </source>
</evidence>
<dbReference type="Pfam" id="PF02786">
    <property type="entry name" value="CPSase_L_D2"/>
    <property type="match status" value="1"/>
</dbReference>
<evidence type="ECO:0000256" key="1">
    <source>
        <dbReference type="ARBA" id="ARBA00003761"/>
    </source>
</evidence>
<keyword evidence="9" id="KW-1185">Reference proteome</keyword>
<dbReference type="Pfam" id="PF00289">
    <property type="entry name" value="Biotin_carb_N"/>
    <property type="match status" value="1"/>
</dbReference>
<evidence type="ECO:0000313" key="9">
    <source>
        <dbReference type="Proteomes" id="UP000694287"/>
    </source>
</evidence>
<keyword evidence="2" id="KW-0436">Ligase</keyword>
<dbReference type="RefSeq" id="WP_218604990.1">
    <property type="nucleotide sequence ID" value="NZ_JADQDJ010000286.1"/>
</dbReference>
<dbReference type="PANTHER" id="PTHR48095">
    <property type="entry name" value="PYRUVATE CARBOXYLASE SUBUNIT A"/>
    <property type="match status" value="1"/>
</dbReference>
<comment type="function">
    <text evidence="1">This protein is a component of the acetyl coenzyme A carboxylase complex; first, biotin carboxylase catalyzes the carboxylation of the carrier protein and then the transcarboxylase transfers the carboxyl group to form malonyl-CoA.</text>
</comment>
<gene>
    <name evidence="8" type="ORF">I4I81_06245</name>
</gene>
<organism evidence="8 9">
    <name type="scientific">Pseudonocardia abyssalis</name>
    <dbReference type="NCBI Taxonomy" id="2792008"/>
    <lineage>
        <taxon>Bacteria</taxon>
        <taxon>Bacillati</taxon>
        <taxon>Actinomycetota</taxon>
        <taxon>Actinomycetes</taxon>
        <taxon>Pseudonocardiales</taxon>
        <taxon>Pseudonocardiaceae</taxon>
        <taxon>Pseudonocardia</taxon>
    </lineage>
</organism>
<evidence type="ECO:0000256" key="4">
    <source>
        <dbReference type="ARBA" id="ARBA00022840"/>
    </source>
</evidence>
<proteinExistence type="predicted"/>
<dbReference type="InterPro" id="IPR005482">
    <property type="entry name" value="Biotin_COase_C"/>
</dbReference>
<comment type="caution">
    <text evidence="8">The sequence shown here is derived from an EMBL/GenBank/DDBJ whole genome shotgun (WGS) entry which is preliminary data.</text>
</comment>
<dbReference type="PROSITE" id="PS00866">
    <property type="entry name" value="CPSASE_1"/>
    <property type="match status" value="1"/>
</dbReference>
<evidence type="ECO:0000259" key="7">
    <source>
        <dbReference type="PROSITE" id="PS50979"/>
    </source>
</evidence>
<evidence type="ECO:0000256" key="5">
    <source>
        <dbReference type="PROSITE-ProRule" id="PRU00409"/>
    </source>
</evidence>
<dbReference type="PROSITE" id="PS50979">
    <property type="entry name" value="BC"/>
    <property type="match status" value="1"/>
</dbReference>
<dbReference type="Proteomes" id="UP000694287">
    <property type="component" value="Unassembled WGS sequence"/>
</dbReference>
<reference evidence="8 9" key="1">
    <citation type="submission" date="2020-11" db="EMBL/GenBank/DDBJ databases">
        <title>Pseudonocardia abyssalis sp. nov. and Pseudonocardia oceani sp. nov., description and phylogenomic analysis of two novel actinomycetes isolated from the deep Southern Ocean.</title>
        <authorList>
            <person name="Parra J."/>
        </authorList>
    </citation>
    <scope>NUCLEOTIDE SEQUENCE [LARGE SCALE GENOMIC DNA]</scope>
    <source>
        <strain evidence="8 9">KRD-168</strain>
    </source>
</reference>
<dbReference type="SMART" id="SM00878">
    <property type="entry name" value="Biotin_carb_C"/>
    <property type="match status" value="1"/>
</dbReference>
<feature type="domain" description="Biotin carboxylation" evidence="7">
    <location>
        <begin position="1"/>
        <end position="448"/>
    </location>
</feature>
<dbReference type="InterPro" id="IPR005481">
    <property type="entry name" value="BC-like_N"/>
</dbReference>
<protein>
    <submittedName>
        <fullName evidence="8">Acetyl-CoA carboxylase biotin carboxylase subunit</fullName>
    </submittedName>
</protein>
<dbReference type="InterPro" id="IPR011764">
    <property type="entry name" value="Biotin_carboxylation_dom"/>
</dbReference>
<evidence type="ECO:0000313" key="8">
    <source>
        <dbReference type="EMBL" id="MBW0133851.1"/>
    </source>
</evidence>
<evidence type="ECO:0000256" key="2">
    <source>
        <dbReference type="ARBA" id="ARBA00022598"/>
    </source>
</evidence>
<dbReference type="PROSITE" id="PS50975">
    <property type="entry name" value="ATP_GRASP"/>
    <property type="match status" value="1"/>
</dbReference>
<accession>A0ABS6UNM6</accession>
<keyword evidence="3 5" id="KW-0547">Nucleotide-binding</keyword>
<dbReference type="Pfam" id="PF02785">
    <property type="entry name" value="Biotin_carb_C"/>
    <property type="match status" value="1"/>
</dbReference>